<dbReference type="NCBIfam" id="TIGR01901">
    <property type="entry name" value="adhes_NPXG"/>
    <property type="match status" value="1"/>
</dbReference>
<feature type="domain" description="Filamentous haemagglutinin FhaB/tRNA nuclease CdiA-like TPS" evidence="3">
    <location>
        <begin position="127"/>
        <end position="249"/>
    </location>
</feature>
<organism evidence="4 5">
    <name type="scientific">Xanthomonas theicola</name>
    <dbReference type="NCBI Taxonomy" id="56464"/>
    <lineage>
        <taxon>Bacteria</taxon>
        <taxon>Pseudomonadati</taxon>
        <taxon>Pseudomonadota</taxon>
        <taxon>Gammaproteobacteria</taxon>
        <taxon>Lysobacterales</taxon>
        <taxon>Lysobacteraceae</taxon>
        <taxon>Xanthomonas</taxon>
    </lineage>
</organism>
<evidence type="ECO:0000313" key="4">
    <source>
        <dbReference type="EMBL" id="PPT89181.1"/>
    </source>
</evidence>
<dbReference type="Pfam" id="PF12545">
    <property type="entry name" value="DUF3739"/>
    <property type="match status" value="1"/>
</dbReference>
<evidence type="ECO:0000256" key="1">
    <source>
        <dbReference type="SAM" id="MobiDB-lite"/>
    </source>
</evidence>
<sequence length="4027" mass="409501">MSRNRRRSHRPLRLLLLSVAISAALVDRSQAQSSPFARRGADPAAQAAAAAQRQGLQSAAASKLAQTSLQAFQRAAQTRQTLDAAQAAARAAAQAAQAGLVPDGLGKGGLQLAAGTLVDPGAVRSDDPRLGQRNVWLGARAPTQQAVDGGVQVTIQQTQPKAILNWETFNVGSRTRLQFDQSAGGSAAAQWIALNRVNDPDAAPSRILGSIQAPGQVYLLNRNGVLFGGASQVNAHALLVSSLDLFDRDRARSDRTFLARGLFGGSGNDVVLTGVAAMAAGQAPGDIRIDSGARLSSGSQGYTLIAAPNVGNAGTVTAQDGQAMLAAVLGLRQSQELQGLLGSSSGTVAPLGFTSFTSPTGSDRSAVGKLDNSGIVAATRGNVTLAGYSVRQRGLVQATTSISRPGSALLLAIDQEGQGGDSKLADYSGGALELAPGSVTAILPERDGETTTSGAAADLAFVGPRMVLAGAQMALRGQSLTFAPGGQVDLVGLGAEATRLQGRAPLNNRLLIDSGAQLDVSGIADVQQAMSSNLVRIPRVGQNELADAPLQRNGALLRQSLQFDRRASGVGEDGRAWVGSPLLNAQGHADQVPRKIDEMLLDGGTINIGARDLVIAPGARVNIDGGYLHTLGGMVETPRLLGADGRLYDLAGADPALRYLGVAGTRTVAHARWGMSEQFSNPLLGSRRYYESDYLHGGDAGALNVELGRHSNGSGFEPGLALLEGELSAQALAGRHQRASGALPRGGALRIDSDTGVYSATIGTTNAGSVIRDPRSWRIVDAAAALPPGLALGTRAAAVPGSAAPAQERDNPLFWSRLSTRMVDGSGLQTLAIGNAPLIEVAAGTTLQLADGGTLSLRAQRLEIDGTLAAQAGSIALRSDGGQAVVYDPRHVGGTGTPRPLGRGDLLLGAGARLDVSGRWINDDRRFGAEPQGRAFVDGGSIALDALQARVTDPATGRNSDQSGSLRIAPGAVLDASSGGYVDANGVLALRDGRPLGHGGDIALRTYARPDDENPGAPTYTANDPVAAGAGQLQFDPASLRADNFAGGGTLRLRAFGVQIGGAAPGDARVLHLDPDFFADKSFGGYDLAAEQDATIAAGAQLRVSQRNLLPELQALRAAPSGSAVTAGAAQPGGNGYATLGQLDAFYRPATDFALRGGDFLGRVAGNPSLSGASGRVLLDQGAQLRLDPGASVRIGGRGQVAVLGGIQAPGGSIAISGDTSRGSGLSPAPAADLGRAYAPPGKALWLGADSRLDVAGVALLDPRAALQPGAHGAVRPRSGRVLDGGRITLSNDSGAIVAAAGAQLDLSGTTAPLDLPSGTPAIGGGDALQARTVGSAGGRLDLAASTGLFFDGAIRAGGGGAQDRGGTLALQPLKLREGNNQLLPGPSGVIFTQHDSRLPQGARPDAPLPNPATTPGPLYFAADRLRGSGIDTLLVGDQAPTTANLRPQVPVGFAGDVALSLPRALVFNAPRYALLSGDATGFGTLAERGQVTLRAAYVGLNGWRLPDSPATPPAEPRAPGAATLDVAAAHIDLGGQFALDGVGQARFSSSGALRFHTPAAYAYQLDTRTNLATPRAGELLSAGDLNFSAAQLYPASGQTFLVRALGALRGDGTRADTRIQIQAQGELPALPLAAGGALALDATRIAQEGRLRAPGGRLLLGVGALDDAAVRAVFGERALTPTREVRLGAGSLTSVSLEGAVLPYGSTVDGAQWRYDGSPRGNNAALTAPPQRQIRVAADNVALAPGARIDLSGGGDLQASEWVPGTGGSRDLLANTNTSYANGGAEQVPLYPDGRAVYAIVPGVQAPVAASDAAFEQKGGAPALGSAVHLSGVPGLAEGDYTLLPARYATLPGAYRVVARSGSTDASAAHNLIAPDGTAVVAGYLLDTLSGTRSPRSQVFEVQSAATWGLYSEYTRNGANAFFAAQAAGRDTVAAQLPRDGGQLILSAGSTLGLGASLASAAASGGNAAQVDIAARALQVLGSGQSAAPGYVGVDASALSAMNAGSLLLGGTRERSADGVHLQVTSERLRVSNAAGSALRAPELLLAAKAGDAADAGLHVDPGSVLQAQGGNSGSGDRTAAPLRIGQDGGDSALLRLSSLGPGAIARDNVPHPAQARAKLRIGAGALLDGGAALSLDSTGDTMLDASALLRGQRIDASGGRVRLDAQATSGGDGGLVLGAGSLAQFAQAKHVTLHSYGDMQFGSGLDLRVGNALTLSAGRFIGDGGDVSLRADQLTLSNQGGRAAAAGGAAGGGRLHLQGREVAFAGSDKQLGGFGAVAVDAAQTLYVRDRGQFDFGSRDVDLRTPLLLADTGADQTLLTGGALRLQRSAGSADTAQPLGGRVSLVGASIDSSGLIRANAGTITLRSTGGAVNLHDGAALDAAGTAGSFFGIARPTPGGTVALQASGGDVRADASTRIDVSARGSADAGALDLAAAQGRVVLAGSLDGHSPHGRGGRFLLDSGGPITLDPLAVQLAGSGFDGAIALRARSGNLQLSAGSTLRADTVSLTADGGAEAVGRDAANGNVGIAGSIDASGAQGGSIALWGRHGVAIDGRLLARGSAADKRGGSIALGSSGRGDGTLDPGYGYQHVQAGAAGSIAIGAGALLDVSGGSAGGLSGGSVQIRTPLLADGEVNVTVADGARVRGAREVGLEAYAVWSTTDASADPGKHFDGIVDPAGWYDTHGALLPGSWTDLAGKAVAAPSTPAQVADYLTRYVFTPDTANTAHRRFYGYADDAARTPGTLMGFVQRPGFTFEARLGNHLPNLRARPGIELRNPDPARNDGEIRVLSNWNLGAGASRDQLDFRYHGNAPVLSLRAQEGVVVKASLSDGFYQLRNPFGGGGGPRAPYASAAAAYRTLIDNANANFLSIDGLLPAPPPGLGPDPEQAAQYYGQYLQLLDMLQQKRVLGGLPTTLLESVIHNYAPESGFPVQDYPGQPQAPRAPTSPVDYATYLAGYQRYLLDLYAFNADLSNNGVFGLAPLARPAAPVLGPLLPSKTYNTPSLQAGAGNPLPIATTNLIGGDSSRYRLVAGADFAGVRPDALRAGSDADVVLDGHQRYQENGKKDLLLPTVVRTGTGGIQIAAARDLRFADADAPASVYSAGRPAADGESGDDPHIVRGNDDPNAGTISRSADQVVSAQANAEAAGDLLLQAGRDILGNRQVFDRDGSRTGVAGNYVGQYWWPWLQIGNPLGTDGTTPRAGLINYGGFAQGVLSSGGDVAAQAGRDIRELSVSLPTSYRLGAQGRQTYGGGDLRVEAGRDVLGGDYFVARGQGTLRAGGRLGSAFALSGQGYDGGGTLREVRSAVDPVFALQDGQWSIRAGGAAAIGAIANPGYVIAADGVAALLGQSGRASTDYGNDSAIGVETLNGDIRLGTLKLPGVLFGYGERVQNRPRPDSLILTGGVFDNVLPARVQALAHGGAVQFEASARLYPSAQGQLEAMAQGDIRLFDDSLVDRKRSKFQLAMLDEAAAYEGDDGGVGSGRQLDLHRGDAQPVRLYSRGGDLVGGYAAGGFLVNPLTLQLPKSADIRAGRDIVNLDLRARNYRTADVTRVHAGRDLYYTPILGGPTNAAENIRRGWMELAGPGTFEVETGRHLGPLTSANEALAANVLPDRNDGGIRTTGNRGNPSLPDSGADLVLRYGVANGEDADALAALYLDPASAQSSPTYRQWLVEFVGRQDADAAADAQEPPTAAAAWQRFAQLPADTRRLLAERVFLDVLKQVGLGYANPASADFQKYARGYAAIEALFPARLGYTRNNLQGGASGAASRSATGTLDMRGTTVQTERGGDIRILGPGGGLQIGSALAPPTVIDFQGNVLIGPAQQGILAVGRGDIGVFTDASVLLAQSRIFTQRGGDLTLWSSNGDINAGKGSKTSAERARVRYRCDQDQFCTVDASGQVSGAGIATLQANPGDPRGNAVLVAPRGTVDAGDAGIRASGNLVVAAQFVANADNIQVQGDAIGVHTARGADAGALNAASNAAAAVSEAAGDLAARSAPTPREAPSVISVQVIGFGDCQADDPRCAPAP</sequence>
<dbReference type="PANTHER" id="PTHR12338">
    <property type="entry name" value="AUTOTRANSPORTER"/>
    <property type="match status" value="1"/>
</dbReference>
<evidence type="ECO:0000313" key="5">
    <source>
        <dbReference type="Proteomes" id="UP000239898"/>
    </source>
</evidence>
<keyword evidence="2" id="KW-0732">Signal</keyword>
<proteinExistence type="predicted"/>
<dbReference type="SMART" id="SM00912">
    <property type="entry name" value="Haemagg_act"/>
    <property type="match status" value="1"/>
</dbReference>
<reference evidence="4 5" key="1">
    <citation type="submission" date="2016-08" db="EMBL/GenBank/DDBJ databases">
        <title>Evolution of the type three secretion system and type three effector repertoires in Xanthomonas.</title>
        <authorList>
            <person name="Merda D."/>
            <person name="Briand M."/>
            <person name="Bosis E."/>
            <person name="Rousseau C."/>
            <person name="Portier P."/>
            <person name="Jacques M.-A."/>
            <person name="Fischer-Le Saux M."/>
        </authorList>
    </citation>
    <scope>NUCLEOTIDE SEQUENCE [LARGE SCALE GENOMIC DNA]</scope>
    <source>
        <strain evidence="4 5">CFBP 4691</strain>
    </source>
</reference>
<dbReference type="InterPro" id="IPR012334">
    <property type="entry name" value="Pectin_lyas_fold"/>
</dbReference>
<feature type="compositionally biased region" description="Basic and acidic residues" evidence="1">
    <location>
        <begin position="3114"/>
        <end position="3123"/>
    </location>
</feature>
<protein>
    <recommendedName>
        <fullName evidence="3">Filamentous haemagglutinin FhaB/tRNA nuclease CdiA-like TPS domain-containing protein</fullName>
    </recommendedName>
</protein>
<feature type="chain" id="PRO_5015561845" description="Filamentous haemagglutinin FhaB/tRNA nuclease CdiA-like TPS domain-containing protein" evidence="2">
    <location>
        <begin position="24"/>
        <end position="4027"/>
    </location>
</feature>
<dbReference type="PANTHER" id="PTHR12338:SF5">
    <property type="entry name" value="ANTIGEN 43-RELATED"/>
    <property type="match status" value="1"/>
</dbReference>
<dbReference type="SUPFAM" id="SSF51126">
    <property type="entry name" value="Pectin lyase-like"/>
    <property type="match status" value="1"/>
</dbReference>
<evidence type="ECO:0000256" key="2">
    <source>
        <dbReference type="SAM" id="SignalP"/>
    </source>
</evidence>
<dbReference type="EMBL" id="MIGX01000073">
    <property type="protein sequence ID" value="PPT89181.1"/>
    <property type="molecule type" value="Genomic_DNA"/>
</dbReference>
<evidence type="ECO:0000259" key="3">
    <source>
        <dbReference type="SMART" id="SM00912"/>
    </source>
</evidence>
<feature type="region of interest" description="Disordered" evidence="1">
    <location>
        <begin position="3101"/>
        <end position="3129"/>
    </location>
</feature>
<gene>
    <name evidence="4" type="ORF">XthCFBP4691_13960</name>
</gene>
<dbReference type="RefSeq" id="WP_128420969.1">
    <property type="nucleotide sequence ID" value="NZ_CP049017.1"/>
</dbReference>
<name>A0A2S6ZCZ1_9XANT</name>
<dbReference type="InterPro" id="IPR011050">
    <property type="entry name" value="Pectin_lyase_fold/virulence"/>
</dbReference>
<feature type="signal peptide" evidence="2">
    <location>
        <begin position="1"/>
        <end position="23"/>
    </location>
</feature>
<dbReference type="InterPro" id="IPR008638">
    <property type="entry name" value="FhaB/CdiA-like_TPS"/>
</dbReference>
<dbReference type="Pfam" id="PF05860">
    <property type="entry name" value="TPS"/>
    <property type="match status" value="1"/>
</dbReference>
<dbReference type="OrthoDB" id="218680at2"/>
<comment type="caution">
    <text evidence="4">The sequence shown here is derived from an EMBL/GenBank/DDBJ whole genome shotgun (WGS) entry which is preliminary data.</text>
</comment>
<accession>A0A2S6ZCZ1</accession>
<dbReference type="Proteomes" id="UP000239898">
    <property type="component" value="Unassembled WGS sequence"/>
</dbReference>
<keyword evidence="5" id="KW-1185">Reference proteome</keyword>
<dbReference type="InterPro" id="IPR021026">
    <property type="entry name" value="Filamn_hemagglutn_DUF3739"/>
</dbReference>
<dbReference type="InterPro" id="IPR050909">
    <property type="entry name" value="Bact_Autotransporter_VF"/>
</dbReference>
<dbReference type="Gene3D" id="2.160.20.10">
    <property type="entry name" value="Single-stranded right-handed beta-helix, Pectin lyase-like"/>
    <property type="match status" value="3"/>
</dbReference>